<organism evidence="5 6">
    <name type="scientific">Collinsella acetigenes</name>
    <dbReference type="NCBI Taxonomy" id="2713419"/>
    <lineage>
        <taxon>Bacteria</taxon>
        <taxon>Bacillati</taxon>
        <taxon>Actinomycetota</taxon>
        <taxon>Coriobacteriia</taxon>
        <taxon>Coriobacteriales</taxon>
        <taxon>Coriobacteriaceae</taxon>
        <taxon>Collinsella</taxon>
    </lineage>
</organism>
<dbReference type="CDD" id="cd07377">
    <property type="entry name" value="WHTH_GntR"/>
    <property type="match status" value="1"/>
</dbReference>
<dbReference type="SMART" id="SM00345">
    <property type="entry name" value="HTH_GNTR"/>
    <property type="match status" value="1"/>
</dbReference>
<dbReference type="PANTHER" id="PTHR44846">
    <property type="entry name" value="MANNOSYL-D-GLYCERATE TRANSPORT/METABOLISM SYSTEM REPRESSOR MNGR-RELATED"/>
    <property type="match status" value="1"/>
</dbReference>
<dbReference type="InterPro" id="IPR028978">
    <property type="entry name" value="Chorismate_lyase_/UTRA_dom_sf"/>
</dbReference>
<dbReference type="PROSITE" id="PS50949">
    <property type="entry name" value="HTH_GNTR"/>
    <property type="match status" value="1"/>
</dbReference>
<protein>
    <submittedName>
        <fullName evidence="5">GntR family transcriptional regulator</fullName>
    </submittedName>
</protein>
<name>A0A7X9UAI4_9ACTN</name>
<keyword evidence="2" id="KW-0238">DNA-binding</keyword>
<keyword evidence="6" id="KW-1185">Reference proteome</keyword>
<evidence type="ECO:0000259" key="4">
    <source>
        <dbReference type="PROSITE" id="PS50949"/>
    </source>
</evidence>
<evidence type="ECO:0000256" key="1">
    <source>
        <dbReference type="ARBA" id="ARBA00023015"/>
    </source>
</evidence>
<dbReference type="PRINTS" id="PR00035">
    <property type="entry name" value="HTHGNTR"/>
</dbReference>
<dbReference type="GO" id="GO:0003677">
    <property type="term" value="F:DNA binding"/>
    <property type="evidence" value="ECO:0007669"/>
    <property type="project" value="UniProtKB-KW"/>
</dbReference>
<dbReference type="SUPFAM" id="SSF64288">
    <property type="entry name" value="Chorismate lyase-like"/>
    <property type="match status" value="1"/>
</dbReference>
<evidence type="ECO:0000313" key="5">
    <source>
        <dbReference type="EMBL" id="NMF54893.1"/>
    </source>
</evidence>
<accession>A0A7X9UAI4</accession>
<keyword evidence="1" id="KW-0805">Transcription regulation</keyword>
<feature type="domain" description="HTH gntR-type" evidence="4">
    <location>
        <begin position="7"/>
        <end position="75"/>
    </location>
</feature>
<evidence type="ECO:0000256" key="2">
    <source>
        <dbReference type="ARBA" id="ARBA00023125"/>
    </source>
</evidence>
<keyword evidence="3" id="KW-0804">Transcription</keyword>
<dbReference type="InterPro" id="IPR000524">
    <property type="entry name" value="Tscrpt_reg_HTH_GntR"/>
</dbReference>
<dbReference type="RefSeq" id="WP_169276667.1">
    <property type="nucleotide sequence ID" value="NZ_JABBCP010000001.1"/>
</dbReference>
<dbReference type="GO" id="GO:0003700">
    <property type="term" value="F:DNA-binding transcription factor activity"/>
    <property type="evidence" value="ECO:0007669"/>
    <property type="project" value="InterPro"/>
</dbReference>
<dbReference type="Gene3D" id="1.10.10.10">
    <property type="entry name" value="Winged helix-like DNA-binding domain superfamily/Winged helix DNA-binding domain"/>
    <property type="match status" value="1"/>
</dbReference>
<dbReference type="Pfam" id="PF00392">
    <property type="entry name" value="GntR"/>
    <property type="match status" value="1"/>
</dbReference>
<sequence>MSKANGETLHGTVSNYIRSKIFAKEWGTGERIPSEHSLMDLFDVSRGTVRKAIKTLVDEGLLQQEHGRGTFVSEPHIAHPGGDRPFSFAASLQQQGITFETEVLSRERIGATLEVAEHLQIKEGDPVLKLRRVRRAGGKAIMVLDSWTPLNVCPGIEDMPLEEMSLFDAVEKATGAHIAVSQMAYSARSAGKDLASVMGVSEVSPVLNLEQLIFLDDGRAIEWGDTMLAAGQTIVGTAHQRFES</sequence>
<dbReference type="InterPro" id="IPR036388">
    <property type="entry name" value="WH-like_DNA-bd_sf"/>
</dbReference>
<dbReference type="GO" id="GO:0045892">
    <property type="term" value="P:negative regulation of DNA-templated transcription"/>
    <property type="evidence" value="ECO:0007669"/>
    <property type="project" value="TreeGrafter"/>
</dbReference>
<reference evidence="5 6" key="1">
    <citation type="submission" date="2020-04" db="EMBL/GenBank/DDBJ databases">
        <title>Collinsella sp. KGMB02528 nov., an anaerobic actinobacterium isolated from human feces.</title>
        <authorList>
            <person name="Han K.-I."/>
            <person name="Eom M.K."/>
            <person name="Kim J.-S."/>
            <person name="Lee K.C."/>
            <person name="Suh M.K."/>
            <person name="Park S.-H."/>
            <person name="Lee J.H."/>
            <person name="Kang S.W."/>
            <person name="Park J.-E."/>
            <person name="Oh B.S."/>
            <person name="Yu S.Y."/>
            <person name="Choi S.-H."/>
            <person name="Lee D.H."/>
            <person name="Yoon H."/>
            <person name="Kim B.-Y."/>
            <person name="Lee J.H."/>
            <person name="Lee J.-S."/>
        </authorList>
    </citation>
    <scope>NUCLEOTIDE SEQUENCE [LARGE SCALE GENOMIC DNA]</scope>
    <source>
        <strain evidence="5 6">KGMB02528</strain>
    </source>
</reference>
<dbReference type="SUPFAM" id="SSF46785">
    <property type="entry name" value="Winged helix' DNA-binding domain"/>
    <property type="match status" value="1"/>
</dbReference>
<gene>
    <name evidence="5" type="ORF">HF320_00885</name>
</gene>
<dbReference type="InterPro" id="IPR050679">
    <property type="entry name" value="Bact_HTH_transcr_reg"/>
</dbReference>
<dbReference type="PANTHER" id="PTHR44846:SF1">
    <property type="entry name" value="MANNOSYL-D-GLYCERATE TRANSPORT_METABOLISM SYSTEM REPRESSOR MNGR-RELATED"/>
    <property type="match status" value="1"/>
</dbReference>
<dbReference type="Pfam" id="PF07702">
    <property type="entry name" value="UTRA"/>
    <property type="match status" value="1"/>
</dbReference>
<comment type="caution">
    <text evidence="5">The sequence shown here is derived from an EMBL/GenBank/DDBJ whole genome shotgun (WGS) entry which is preliminary data.</text>
</comment>
<dbReference type="EMBL" id="JABBCP010000001">
    <property type="protein sequence ID" value="NMF54893.1"/>
    <property type="molecule type" value="Genomic_DNA"/>
</dbReference>
<evidence type="ECO:0000313" key="6">
    <source>
        <dbReference type="Proteomes" id="UP000546970"/>
    </source>
</evidence>
<dbReference type="InterPro" id="IPR036390">
    <property type="entry name" value="WH_DNA-bd_sf"/>
</dbReference>
<proteinExistence type="predicted"/>
<evidence type="ECO:0000256" key="3">
    <source>
        <dbReference type="ARBA" id="ARBA00023163"/>
    </source>
</evidence>
<dbReference type="Proteomes" id="UP000546970">
    <property type="component" value="Unassembled WGS sequence"/>
</dbReference>
<dbReference type="SMART" id="SM00866">
    <property type="entry name" value="UTRA"/>
    <property type="match status" value="1"/>
</dbReference>
<dbReference type="InterPro" id="IPR011663">
    <property type="entry name" value="UTRA"/>
</dbReference>
<dbReference type="AlphaFoldDB" id="A0A7X9UAI4"/>
<dbReference type="Gene3D" id="3.40.1410.10">
    <property type="entry name" value="Chorismate lyase-like"/>
    <property type="match status" value="1"/>
</dbReference>